<gene>
    <name evidence="1" type="ORF">GTP27_09915</name>
</gene>
<dbReference type="EMBL" id="WWCM01000005">
    <property type="protein sequence ID" value="MYM39645.1"/>
    <property type="molecule type" value="Genomic_DNA"/>
</dbReference>
<sequence>MSARYVVELDEVDLRLIAVLLLIEIDKVEDQVRMSPKLLKPRLRALRRAFNKIEAVGAPV</sequence>
<comment type="caution">
    <text evidence="1">The sequence shown here is derived from an EMBL/GenBank/DDBJ whole genome shotgun (WGS) entry which is preliminary data.</text>
</comment>
<dbReference type="RefSeq" id="WP_161039013.1">
    <property type="nucleotide sequence ID" value="NZ_WWCM01000005.1"/>
</dbReference>
<protein>
    <submittedName>
        <fullName evidence="1">Uncharacterized protein</fullName>
    </submittedName>
</protein>
<accession>A0ABW9VL82</accession>
<dbReference type="Proteomes" id="UP000478090">
    <property type="component" value="Unassembled WGS sequence"/>
</dbReference>
<proteinExistence type="predicted"/>
<reference evidence="1 2" key="1">
    <citation type="submission" date="2019-12" db="EMBL/GenBank/DDBJ databases">
        <title>Novel species isolated from a subtropical stream in China.</title>
        <authorList>
            <person name="Lu H."/>
        </authorList>
    </citation>
    <scope>NUCLEOTIDE SEQUENCE [LARGE SCALE GENOMIC DNA]</scope>
    <source>
        <strain evidence="1 2">CY13W</strain>
    </source>
</reference>
<organism evidence="1 2">
    <name type="scientific">Duganella qianjiadongensis</name>
    <dbReference type="NCBI Taxonomy" id="2692176"/>
    <lineage>
        <taxon>Bacteria</taxon>
        <taxon>Pseudomonadati</taxon>
        <taxon>Pseudomonadota</taxon>
        <taxon>Betaproteobacteria</taxon>
        <taxon>Burkholderiales</taxon>
        <taxon>Oxalobacteraceae</taxon>
        <taxon>Telluria group</taxon>
        <taxon>Duganella</taxon>
    </lineage>
</organism>
<keyword evidence="2" id="KW-1185">Reference proteome</keyword>
<name>A0ABW9VL82_9BURK</name>
<evidence type="ECO:0000313" key="2">
    <source>
        <dbReference type="Proteomes" id="UP000478090"/>
    </source>
</evidence>
<evidence type="ECO:0000313" key="1">
    <source>
        <dbReference type="EMBL" id="MYM39645.1"/>
    </source>
</evidence>